<keyword evidence="2" id="KW-1185">Reference proteome</keyword>
<accession>A0AA86STL0</accession>
<dbReference type="Proteomes" id="UP001189624">
    <property type="component" value="Chromosome 3"/>
</dbReference>
<organism evidence="1 2">
    <name type="scientific">Sphenostylis stenocarpa</name>
    <dbReference type="NCBI Taxonomy" id="92480"/>
    <lineage>
        <taxon>Eukaryota</taxon>
        <taxon>Viridiplantae</taxon>
        <taxon>Streptophyta</taxon>
        <taxon>Embryophyta</taxon>
        <taxon>Tracheophyta</taxon>
        <taxon>Spermatophyta</taxon>
        <taxon>Magnoliopsida</taxon>
        <taxon>eudicotyledons</taxon>
        <taxon>Gunneridae</taxon>
        <taxon>Pentapetalae</taxon>
        <taxon>rosids</taxon>
        <taxon>fabids</taxon>
        <taxon>Fabales</taxon>
        <taxon>Fabaceae</taxon>
        <taxon>Papilionoideae</taxon>
        <taxon>50 kb inversion clade</taxon>
        <taxon>NPAAA clade</taxon>
        <taxon>indigoferoid/millettioid clade</taxon>
        <taxon>Phaseoleae</taxon>
        <taxon>Sphenostylis</taxon>
    </lineage>
</organism>
<reference evidence="1" key="1">
    <citation type="submission" date="2023-10" db="EMBL/GenBank/DDBJ databases">
        <authorList>
            <person name="Domelevo Entfellner J.-B."/>
        </authorList>
    </citation>
    <scope>NUCLEOTIDE SEQUENCE</scope>
</reference>
<dbReference type="EMBL" id="OY731400">
    <property type="protein sequence ID" value="CAJ1939343.1"/>
    <property type="molecule type" value="Genomic_DNA"/>
</dbReference>
<name>A0AA86STL0_9FABA</name>
<feature type="non-terminal residue" evidence="1">
    <location>
        <position position="179"/>
    </location>
</feature>
<dbReference type="Gramene" id="rna-AYBTSS11_LOCUS9075">
    <property type="protein sequence ID" value="CAJ1939343.1"/>
    <property type="gene ID" value="gene-AYBTSS11_LOCUS9075"/>
</dbReference>
<dbReference type="AlphaFoldDB" id="A0AA86STL0"/>
<gene>
    <name evidence="1" type="ORF">AYBTSS11_LOCUS9075</name>
</gene>
<protein>
    <submittedName>
        <fullName evidence="1">Uncharacterized protein</fullName>
    </submittedName>
</protein>
<proteinExistence type="predicted"/>
<evidence type="ECO:0000313" key="2">
    <source>
        <dbReference type="Proteomes" id="UP001189624"/>
    </source>
</evidence>
<evidence type="ECO:0000313" key="1">
    <source>
        <dbReference type="EMBL" id="CAJ1939343.1"/>
    </source>
</evidence>
<sequence length="179" mass="21231">MGRAWTPRRATRAWRWWGSGIRFVLERKKKWWDPLSERAYPMLKNCSDMIRTVEDKIRYDLTYAPLKVSSFATFGRYPPNHFRLPKERVLGSTISAFTFKRDRRAKAKATIWEENFPLQWRCLQTCEGDDGRFIQRTREEGIDVRKMMEHKRSPCSVDQSSYTSIASKRQKADLSISTK</sequence>